<gene>
    <name evidence="2" type="ORF">CCAX7_57050</name>
</gene>
<dbReference type="KEGG" id="ccot:CCAX7_57050"/>
<keyword evidence="1" id="KW-0488">Methylation</keyword>
<dbReference type="PRINTS" id="PR00813">
    <property type="entry name" value="BCTERIALGSPG"/>
</dbReference>
<dbReference type="GO" id="GO:0015627">
    <property type="term" value="C:type II protein secretion system complex"/>
    <property type="evidence" value="ECO:0007669"/>
    <property type="project" value="InterPro"/>
</dbReference>
<keyword evidence="3" id="KW-1185">Reference proteome</keyword>
<organism evidence="2 3">
    <name type="scientific">Capsulimonas corticalis</name>
    <dbReference type="NCBI Taxonomy" id="2219043"/>
    <lineage>
        <taxon>Bacteria</taxon>
        <taxon>Bacillati</taxon>
        <taxon>Armatimonadota</taxon>
        <taxon>Armatimonadia</taxon>
        <taxon>Capsulimonadales</taxon>
        <taxon>Capsulimonadaceae</taxon>
        <taxon>Capsulimonas</taxon>
    </lineage>
</organism>
<dbReference type="InterPro" id="IPR045584">
    <property type="entry name" value="Pilin-like"/>
</dbReference>
<evidence type="ECO:0000313" key="3">
    <source>
        <dbReference type="Proteomes" id="UP000287394"/>
    </source>
</evidence>
<dbReference type="PROSITE" id="PS00409">
    <property type="entry name" value="PROKAR_NTER_METHYL"/>
    <property type="match status" value="1"/>
</dbReference>
<reference evidence="2 3" key="1">
    <citation type="journal article" date="2019" name="Int. J. Syst. Evol. Microbiol.">
        <title>Capsulimonas corticalis gen. nov., sp. nov., an aerobic capsulated bacterium, of a novel bacterial order, Capsulimonadales ord. nov., of the class Armatimonadia of the phylum Armatimonadetes.</title>
        <authorList>
            <person name="Li J."/>
            <person name="Kudo C."/>
            <person name="Tonouchi A."/>
        </authorList>
    </citation>
    <scope>NUCLEOTIDE SEQUENCE [LARGE SCALE GENOMIC DNA]</scope>
    <source>
        <strain evidence="2 3">AX-7</strain>
    </source>
</reference>
<dbReference type="RefSeq" id="WP_176587333.1">
    <property type="nucleotide sequence ID" value="NZ_AP025739.1"/>
</dbReference>
<dbReference type="InterPro" id="IPR011453">
    <property type="entry name" value="DUF1559"/>
</dbReference>
<dbReference type="Gene3D" id="3.30.700.10">
    <property type="entry name" value="Glycoprotein, Type 4 Pilin"/>
    <property type="match status" value="1"/>
</dbReference>
<dbReference type="Pfam" id="PF07963">
    <property type="entry name" value="N_methyl"/>
    <property type="match status" value="1"/>
</dbReference>
<dbReference type="Proteomes" id="UP000287394">
    <property type="component" value="Chromosome"/>
</dbReference>
<dbReference type="AlphaFoldDB" id="A0A402D0H6"/>
<dbReference type="InterPro" id="IPR012902">
    <property type="entry name" value="N_methyl_site"/>
</dbReference>
<dbReference type="PANTHER" id="PTHR30093">
    <property type="entry name" value="GENERAL SECRETION PATHWAY PROTEIN G"/>
    <property type="match status" value="1"/>
</dbReference>
<accession>A0A402D0H6</accession>
<dbReference type="InterPro" id="IPR027558">
    <property type="entry name" value="Pre_pil_HX9DG_C"/>
</dbReference>
<dbReference type="InterPro" id="IPR000983">
    <property type="entry name" value="Bac_GSPG_pilin"/>
</dbReference>
<dbReference type="NCBIfam" id="TIGR02532">
    <property type="entry name" value="IV_pilin_GFxxxE"/>
    <property type="match status" value="1"/>
</dbReference>
<proteinExistence type="predicted"/>
<name>A0A402D0H6_9BACT</name>
<evidence type="ECO:0000313" key="2">
    <source>
        <dbReference type="EMBL" id="BDI33654.1"/>
    </source>
</evidence>
<protein>
    <submittedName>
        <fullName evidence="2">Uncharacterized protein</fullName>
    </submittedName>
</protein>
<dbReference type="GO" id="GO:0015628">
    <property type="term" value="P:protein secretion by the type II secretion system"/>
    <property type="evidence" value="ECO:0007669"/>
    <property type="project" value="InterPro"/>
</dbReference>
<evidence type="ECO:0000256" key="1">
    <source>
        <dbReference type="ARBA" id="ARBA00022481"/>
    </source>
</evidence>
<dbReference type="Pfam" id="PF07596">
    <property type="entry name" value="SBP_bac_10"/>
    <property type="match status" value="1"/>
</dbReference>
<dbReference type="NCBIfam" id="TIGR04294">
    <property type="entry name" value="pre_pil_HX9DG"/>
    <property type="match status" value="1"/>
</dbReference>
<dbReference type="EMBL" id="AP025739">
    <property type="protein sequence ID" value="BDI33654.1"/>
    <property type="molecule type" value="Genomic_DNA"/>
</dbReference>
<sequence length="287" mass="30051">MKKTFQKGFTLIELLVVIAIIAILAAILFPVFAQAREKARAIACLSNMKQLALGTMQYSQDNDEKCADGTEVNGLGSGWAWQIYPYVKSAGVFKCPDESSPQSQKGRPSSYGYNRNCAVYTQGGPPDGRSLAGFTSPAKTVLLFEVTQSGYYDITVTTSPGADGMNSDNNIYGGSMAGCGLGGQWDMVGYNTHFSTTATADNVKYATGYLRNSDPSAAGKADFTGVTGRHTGGSNYCMADGHAKFFLGAHVSGGYPNGVSGDCGTPGNTASTVDCADGTIAATFNIN</sequence>
<dbReference type="SUPFAM" id="SSF54523">
    <property type="entry name" value="Pili subunits"/>
    <property type="match status" value="1"/>
</dbReference>